<accession>A0A9N9AD71</accession>
<dbReference type="InterPro" id="IPR017147">
    <property type="entry name" value="Tricalbin"/>
</dbReference>
<protein>
    <submittedName>
        <fullName evidence="15">536_t:CDS:1</fullName>
    </submittedName>
</protein>
<dbReference type="InterPro" id="IPR052455">
    <property type="entry name" value="Tricalbin_domain"/>
</dbReference>
<dbReference type="CDD" id="cd04052">
    <property type="entry name" value="C2B_Tricalbin-like"/>
    <property type="match status" value="1"/>
</dbReference>
<dbReference type="PIRSF" id="PIRSF037232">
    <property type="entry name" value="Tricalbin"/>
    <property type="match status" value="1"/>
</dbReference>
<evidence type="ECO:0000256" key="11">
    <source>
        <dbReference type="SAM" id="MobiDB-lite"/>
    </source>
</evidence>
<evidence type="ECO:0000256" key="5">
    <source>
        <dbReference type="ARBA" id="ARBA00022737"/>
    </source>
</evidence>
<keyword evidence="9" id="KW-0446">Lipid-binding</keyword>
<evidence type="ECO:0000256" key="3">
    <source>
        <dbReference type="ARBA" id="ARBA00022553"/>
    </source>
</evidence>
<dbReference type="Gene3D" id="2.60.40.150">
    <property type="entry name" value="C2 domain"/>
    <property type="match status" value="5"/>
</dbReference>
<dbReference type="InterPro" id="IPR056910">
    <property type="entry name" value="TCB1-3_C2"/>
</dbReference>
<evidence type="ECO:0000313" key="16">
    <source>
        <dbReference type="Proteomes" id="UP000789572"/>
    </source>
</evidence>
<feature type="domain" description="C2" evidence="13">
    <location>
        <begin position="679"/>
        <end position="799"/>
    </location>
</feature>
<feature type="domain" description="C2" evidence="13">
    <location>
        <begin position="543"/>
        <end position="663"/>
    </location>
</feature>
<dbReference type="PROSITE" id="PS51847">
    <property type="entry name" value="SMP"/>
    <property type="match status" value="1"/>
</dbReference>
<dbReference type="Pfam" id="PF25669">
    <property type="entry name" value="SMP_MUG190-like"/>
    <property type="match status" value="2"/>
</dbReference>
<dbReference type="PANTHER" id="PTHR46980:SF2">
    <property type="entry name" value="TRICALBIN-1-RELATED"/>
    <property type="match status" value="1"/>
</dbReference>
<evidence type="ECO:0000313" key="15">
    <source>
        <dbReference type="EMBL" id="CAG8526013.1"/>
    </source>
</evidence>
<dbReference type="GO" id="GO:0071944">
    <property type="term" value="C:cell periphery"/>
    <property type="evidence" value="ECO:0007669"/>
    <property type="project" value="UniProtKB-ARBA"/>
</dbReference>
<evidence type="ECO:0000256" key="4">
    <source>
        <dbReference type="ARBA" id="ARBA00022692"/>
    </source>
</evidence>
<evidence type="ECO:0000256" key="1">
    <source>
        <dbReference type="ARBA" id="ARBA00004586"/>
    </source>
</evidence>
<feature type="region of interest" description="Disordered" evidence="11">
    <location>
        <begin position="1"/>
        <end position="90"/>
    </location>
</feature>
<evidence type="ECO:0000256" key="12">
    <source>
        <dbReference type="SAM" id="Phobius"/>
    </source>
</evidence>
<proteinExistence type="predicted"/>
<organism evidence="15 16">
    <name type="scientific">Paraglomus occultum</name>
    <dbReference type="NCBI Taxonomy" id="144539"/>
    <lineage>
        <taxon>Eukaryota</taxon>
        <taxon>Fungi</taxon>
        <taxon>Fungi incertae sedis</taxon>
        <taxon>Mucoromycota</taxon>
        <taxon>Glomeromycotina</taxon>
        <taxon>Glomeromycetes</taxon>
        <taxon>Paraglomerales</taxon>
        <taxon>Paraglomeraceae</taxon>
        <taxon>Paraglomus</taxon>
    </lineage>
</organism>
<comment type="caution">
    <text evidence="15">The sequence shown here is derived from an EMBL/GenBank/DDBJ whole genome shotgun (WGS) entry which is preliminary data.</text>
</comment>
<feature type="domain" description="C2" evidence="13">
    <location>
        <begin position="408"/>
        <end position="527"/>
    </location>
</feature>
<dbReference type="Pfam" id="PF00168">
    <property type="entry name" value="C2"/>
    <property type="match status" value="5"/>
</dbReference>
<reference evidence="15" key="1">
    <citation type="submission" date="2021-06" db="EMBL/GenBank/DDBJ databases">
        <authorList>
            <person name="Kallberg Y."/>
            <person name="Tangrot J."/>
            <person name="Rosling A."/>
        </authorList>
    </citation>
    <scope>NUCLEOTIDE SEQUENCE</scope>
    <source>
        <strain evidence="15">IA702</strain>
    </source>
</reference>
<keyword evidence="2" id="KW-0813">Transport</keyword>
<keyword evidence="5" id="KW-0677">Repeat</keyword>
<dbReference type="InterPro" id="IPR037765">
    <property type="entry name" value="C2B_Tricalbin"/>
</dbReference>
<evidence type="ECO:0000256" key="8">
    <source>
        <dbReference type="ARBA" id="ARBA00023055"/>
    </source>
</evidence>
<evidence type="ECO:0000259" key="14">
    <source>
        <dbReference type="PROSITE" id="PS51847"/>
    </source>
</evidence>
<sequence length="1344" mass="148535">MSVHKESETADPTRVTKDLVGASEKSNVYSFSPDATAAEKAALAKSKEPVGKGPVSEIPSSDINTTKTPAASSSSSTLPSSVYPDQSPSDSDLLVPGGITSAVSDVPDWVRVGWNKVAELEATDQEKDIFEAIIGDIYYGKLWLNVGAVFVGILLTWIITALGFGFGWVALLAVVTATYFKNSSYRFYRATRNKIIRELSQKRLETDLETTEWLNEFIRRFWLIFEPVLSSMVVQKVDAILAASTPAFLDSIRLSTFTLGTKPLRVESVKSYPRVEDDIVVMDWKFALEPNDVVGLTQAQLHNKVNPKIILTVHAGKGATSTKIPIILENMSFSGHLKIQMKLINTFPHIQTVDVSFLEPPKLDFVLKPIGGEMFGFDIALIPGLISLIHDTANAVLSPMLYHPNIFTLDLEDILGGYPIEMSAGVLKLVIHNAEGLKNVETFGCSDPYVKVLVHGNKEVARTKVIDDTLNPHWNETHYLILTTLAEPLHLALFDANLSKDKPLGNVVFECLTLNEKPIQDSITSPVILDGQEHGTLTFDAEWYPVIHPKPNEPLPESNSGILRLMLNQAKDLDASKSVVGQYNPYAELILNKMPVRKTKTVRKTNNPIWNEHIEIFVTNKAAAQLGIIVRDERGFAEDPAVGVWRSDLTEFMKSIEKKNDWFNLTSAATGKIRLGCLWMPVLMDSVPHPAGYVNAIGIVKLKIKSAKGLKNLETFRGQSDPYVIVSLGSTFRSRTEVINNNLNPEWQDEYHYVPVHTNKEIIVLNVMDFEDSGSDRRLGRTQLHLSDLVNKNDDGLYVASKSLDISAPLVFENKEEKGELFYEASFHPALVQPAKTEKKSQGGEEKVIETSKTSKDINIFEYQSGTLIINIHQAKVDKKNVFVECFIDGEVYPFYKTESLKVPDPIWETVTDVAVKELDFSRLTIRLVQRVSNELIAVYEEDVKSLLRRSKLEDGVWLTSSASPDVKLNISLDYIPTNLPLEPSESVSNQGLLVVTVKDAKDLPAADRSGTSDPYIVFTYNNEKIFKTKTVKENLNPVYDERFQVQIKSRTASNFYFEVFDWNRITSATLLGTAQINLNDLPALEAIEREIPISGGKGSVRLILLFRPEFVKKEARVSSFVAGAKVAANVGSGAAQVASNSVRSVVSSGGAVGKAGVNAVGTAAGAAAGLVSGGAKFMQNSERNGENGMSSNRSSTYMQQPGGVSSARSSMYLDQSGEIVGMPGTLTLHVIEAKDLPPERTGPGNPFVRIKVNKKDFYKTQVIKKSQNPKWDEVTVLKDLTGVNIVISFGVKFYNRITANVDIGDYEMVLWDHILPGKFNEDFWADLGEGKGKLHVKLEFVPK</sequence>
<dbReference type="EMBL" id="CAJVPJ010000452">
    <property type="protein sequence ID" value="CAG8526013.1"/>
    <property type="molecule type" value="Genomic_DNA"/>
</dbReference>
<name>A0A9N9AD71_9GLOM</name>
<dbReference type="InterPro" id="IPR000008">
    <property type="entry name" value="C2_dom"/>
</dbReference>
<evidence type="ECO:0000256" key="6">
    <source>
        <dbReference type="ARBA" id="ARBA00022824"/>
    </source>
</evidence>
<keyword evidence="6" id="KW-0256">Endoplasmic reticulum</keyword>
<dbReference type="CDD" id="cd21678">
    <property type="entry name" value="SMP_TCB"/>
    <property type="match status" value="1"/>
</dbReference>
<feature type="region of interest" description="Disordered" evidence="11">
    <location>
        <begin position="1181"/>
        <end position="1205"/>
    </location>
</feature>
<keyword evidence="7 12" id="KW-1133">Transmembrane helix</keyword>
<evidence type="ECO:0000256" key="2">
    <source>
        <dbReference type="ARBA" id="ARBA00022448"/>
    </source>
</evidence>
<comment type="subcellular location">
    <subcellularLocation>
        <location evidence="1">Endoplasmic reticulum membrane</location>
    </subcellularLocation>
</comment>
<evidence type="ECO:0000256" key="9">
    <source>
        <dbReference type="ARBA" id="ARBA00023121"/>
    </source>
</evidence>
<dbReference type="PROSITE" id="PS50004">
    <property type="entry name" value="C2"/>
    <property type="match status" value="5"/>
</dbReference>
<evidence type="ECO:0000256" key="7">
    <source>
        <dbReference type="ARBA" id="ARBA00022989"/>
    </source>
</evidence>
<dbReference type="GO" id="GO:0005789">
    <property type="term" value="C:endoplasmic reticulum membrane"/>
    <property type="evidence" value="ECO:0007669"/>
    <property type="project" value="UniProtKB-SubCell"/>
</dbReference>
<dbReference type="Proteomes" id="UP000789572">
    <property type="component" value="Unassembled WGS sequence"/>
</dbReference>
<dbReference type="SMART" id="SM00239">
    <property type="entry name" value="C2"/>
    <property type="match status" value="6"/>
</dbReference>
<dbReference type="GO" id="GO:0061817">
    <property type="term" value="P:endoplasmic reticulum-plasma membrane tethering"/>
    <property type="evidence" value="ECO:0007669"/>
    <property type="project" value="InterPro"/>
</dbReference>
<feature type="compositionally biased region" description="Low complexity" evidence="11">
    <location>
        <begin position="35"/>
        <end position="44"/>
    </location>
</feature>
<dbReference type="GO" id="GO:0006869">
    <property type="term" value="P:lipid transport"/>
    <property type="evidence" value="ECO:0007669"/>
    <property type="project" value="UniProtKB-KW"/>
</dbReference>
<feature type="transmembrane region" description="Helical" evidence="12">
    <location>
        <begin position="142"/>
        <end position="175"/>
    </location>
</feature>
<keyword evidence="8" id="KW-0445">Lipid transport</keyword>
<feature type="domain" description="C2" evidence="13">
    <location>
        <begin position="1206"/>
        <end position="1326"/>
    </location>
</feature>
<keyword evidence="3" id="KW-0597">Phosphoprotein</keyword>
<evidence type="ECO:0000259" key="13">
    <source>
        <dbReference type="PROSITE" id="PS50004"/>
    </source>
</evidence>
<dbReference type="CDD" id="cd00030">
    <property type="entry name" value="C2"/>
    <property type="match status" value="1"/>
</dbReference>
<gene>
    <name evidence="15" type="ORF">POCULU_LOCUS3821</name>
</gene>
<dbReference type="PANTHER" id="PTHR46980">
    <property type="entry name" value="TRICALBIN-1-RELATED"/>
    <property type="match status" value="1"/>
</dbReference>
<dbReference type="InterPro" id="IPR031468">
    <property type="entry name" value="SMP_LBD"/>
</dbReference>
<evidence type="ECO:0000256" key="10">
    <source>
        <dbReference type="ARBA" id="ARBA00023136"/>
    </source>
</evidence>
<keyword evidence="4 12" id="KW-0812">Transmembrane</keyword>
<dbReference type="InterPro" id="IPR035892">
    <property type="entry name" value="C2_domain_sf"/>
</dbReference>
<feature type="domain" description="C2" evidence="13">
    <location>
        <begin position="974"/>
        <end position="1092"/>
    </location>
</feature>
<dbReference type="SUPFAM" id="SSF49562">
    <property type="entry name" value="C2 domain (Calcium/lipid-binding domain, CaLB)"/>
    <property type="match status" value="5"/>
</dbReference>
<keyword evidence="10 12" id="KW-0472">Membrane</keyword>
<dbReference type="OrthoDB" id="1029639at2759"/>
<dbReference type="Pfam" id="PF24920">
    <property type="entry name" value="C2_TCB1"/>
    <property type="match status" value="1"/>
</dbReference>
<dbReference type="GO" id="GO:0008289">
    <property type="term" value="F:lipid binding"/>
    <property type="evidence" value="ECO:0007669"/>
    <property type="project" value="UniProtKB-KW"/>
</dbReference>
<feature type="compositionally biased region" description="Low complexity" evidence="11">
    <location>
        <begin position="65"/>
        <end position="81"/>
    </location>
</feature>
<keyword evidence="16" id="KW-1185">Reference proteome</keyword>
<feature type="domain" description="SMP-LTD" evidence="14">
    <location>
        <begin position="207"/>
        <end position="412"/>
    </location>
</feature>